<name>A0A5M3W9D0_9ACTN</name>
<dbReference type="AlphaFoldDB" id="A0A5M3W9D0"/>
<keyword evidence="3" id="KW-1185">Reference proteome</keyword>
<dbReference type="EMBL" id="BLAD01000071">
    <property type="protein sequence ID" value="GES03661.1"/>
    <property type="molecule type" value="Genomic_DNA"/>
</dbReference>
<feature type="region of interest" description="Disordered" evidence="1">
    <location>
        <begin position="1"/>
        <end position="27"/>
    </location>
</feature>
<gene>
    <name evidence="2" type="ORF">Acor_57270</name>
</gene>
<evidence type="ECO:0000313" key="3">
    <source>
        <dbReference type="Proteomes" id="UP000334990"/>
    </source>
</evidence>
<evidence type="ECO:0000313" key="2">
    <source>
        <dbReference type="EMBL" id="GES03661.1"/>
    </source>
</evidence>
<reference evidence="2 3" key="1">
    <citation type="submission" date="2019-10" db="EMBL/GenBank/DDBJ databases">
        <title>Whole genome shotgun sequence of Acrocarpospora corrugata NBRC 13972.</title>
        <authorList>
            <person name="Ichikawa N."/>
            <person name="Kimura A."/>
            <person name="Kitahashi Y."/>
            <person name="Komaki H."/>
            <person name="Oguchi A."/>
        </authorList>
    </citation>
    <scope>NUCLEOTIDE SEQUENCE [LARGE SCALE GENOMIC DNA]</scope>
    <source>
        <strain evidence="2 3">NBRC 13972</strain>
    </source>
</reference>
<evidence type="ECO:0000256" key="1">
    <source>
        <dbReference type="SAM" id="MobiDB-lite"/>
    </source>
</evidence>
<accession>A0A5M3W9D0</accession>
<sequence>MRRRDLVGIGGLAPTHPHPGAESMTKNLLMGPPLAIMDRARDAIRKAMGN</sequence>
<dbReference type="Proteomes" id="UP000334990">
    <property type="component" value="Unassembled WGS sequence"/>
</dbReference>
<organism evidence="2 3">
    <name type="scientific">Acrocarpospora corrugata</name>
    <dbReference type="NCBI Taxonomy" id="35763"/>
    <lineage>
        <taxon>Bacteria</taxon>
        <taxon>Bacillati</taxon>
        <taxon>Actinomycetota</taxon>
        <taxon>Actinomycetes</taxon>
        <taxon>Streptosporangiales</taxon>
        <taxon>Streptosporangiaceae</taxon>
        <taxon>Acrocarpospora</taxon>
    </lineage>
</organism>
<proteinExistence type="predicted"/>
<protein>
    <submittedName>
        <fullName evidence="2">Uncharacterized protein</fullName>
    </submittedName>
</protein>
<comment type="caution">
    <text evidence="2">The sequence shown here is derived from an EMBL/GenBank/DDBJ whole genome shotgun (WGS) entry which is preliminary data.</text>
</comment>
<dbReference type="RefSeq" id="WP_246239215.1">
    <property type="nucleotide sequence ID" value="NZ_BAAABN010000007.1"/>
</dbReference>